<organism evidence="1 2">
    <name type="scientific">Acidobacterium capsulatum (strain ATCC 51196 / DSM 11244 / BCRC 80197 / JCM 7670 / NBRC 15755 / NCIMB 13165 / 161)</name>
    <dbReference type="NCBI Taxonomy" id="240015"/>
    <lineage>
        <taxon>Bacteria</taxon>
        <taxon>Pseudomonadati</taxon>
        <taxon>Acidobacteriota</taxon>
        <taxon>Terriglobia</taxon>
        <taxon>Terriglobales</taxon>
        <taxon>Acidobacteriaceae</taxon>
        <taxon>Acidobacterium</taxon>
    </lineage>
</organism>
<name>C1F5P5_ACIC5</name>
<dbReference type="KEGG" id="aca:ACP_3225"/>
<evidence type="ECO:0000313" key="2">
    <source>
        <dbReference type="Proteomes" id="UP000002207"/>
    </source>
</evidence>
<dbReference type="EMBL" id="CP001472">
    <property type="protein sequence ID" value="ACO33133.1"/>
    <property type="molecule type" value="Genomic_DNA"/>
</dbReference>
<gene>
    <name evidence="1" type="ordered locus">ACP_3225</name>
</gene>
<dbReference type="eggNOG" id="ENOG5032ZK6">
    <property type="taxonomic scope" value="Bacteria"/>
</dbReference>
<dbReference type="InParanoid" id="C1F5P5"/>
<keyword evidence="2" id="KW-1185">Reference proteome</keyword>
<dbReference type="AlphaFoldDB" id="C1F5P5"/>
<sequence length="361" mass="40439">MHVGTEDSLGSSLPPGSLALVEPIQHNEQPIPNPRAIYLLQFSNGYRCCRCVVSRGRLQLLSSDFTYRGPQEFLYPGAVRIAGRVRMFALALPLPRLRSLESFPPCDGCASLILPWEHSSRAALLMAKHKRFQRSKTEEAAVREHLLAILGTGPSARTERRYRKNTPSDPHVNSLLHFTLQSYARYSDALQTSGVELSDHGRFSLDVLLRAQRWEDAVRARAEARVPEPLAVWQGLRREFLEWPPMLSLKFPELSLLSDRVVRLGDAESLDGLEPPIAPGSWMLLEKTPPALDERALRHETGWSRPIYTLQRGVELFCGFLRAESPGYALTATPHGRAVKALFASDEVRNLRRVIGVAVPV</sequence>
<dbReference type="HOGENOM" id="CLU_039938_0_0_0"/>
<reference evidence="1 2" key="1">
    <citation type="journal article" date="2009" name="Appl. Environ. Microbiol.">
        <title>Three genomes from the phylum Acidobacteria provide insight into the lifestyles of these microorganisms in soils.</title>
        <authorList>
            <person name="Ward N.L."/>
            <person name="Challacombe J.F."/>
            <person name="Janssen P.H."/>
            <person name="Henrissat B."/>
            <person name="Coutinho P.M."/>
            <person name="Wu M."/>
            <person name="Xie G."/>
            <person name="Haft D.H."/>
            <person name="Sait M."/>
            <person name="Badger J."/>
            <person name="Barabote R.D."/>
            <person name="Bradley B."/>
            <person name="Brettin T.S."/>
            <person name="Brinkac L.M."/>
            <person name="Bruce D."/>
            <person name="Creasy T."/>
            <person name="Daugherty S.C."/>
            <person name="Davidsen T.M."/>
            <person name="DeBoy R.T."/>
            <person name="Detter J.C."/>
            <person name="Dodson R.J."/>
            <person name="Durkin A.S."/>
            <person name="Ganapathy A."/>
            <person name="Gwinn-Giglio M."/>
            <person name="Han C.S."/>
            <person name="Khouri H."/>
            <person name="Kiss H."/>
            <person name="Kothari S.P."/>
            <person name="Madupu R."/>
            <person name="Nelson K.E."/>
            <person name="Nelson W.C."/>
            <person name="Paulsen I."/>
            <person name="Penn K."/>
            <person name="Ren Q."/>
            <person name="Rosovitz M.J."/>
            <person name="Selengut J.D."/>
            <person name="Shrivastava S."/>
            <person name="Sullivan S.A."/>
            <person name="Tapia R."/>
            <person name="Thompson L.S."/>
            <person name="Watkins K.L."/>
            <person name="Yang Q."/>
            <person name="Yu C."/>
            <person name="Zafar N."/>
            <person name="Zhou L."/>
            <person name="Kuske C.R."/>
        </authorList>
    </citation>
    <scope>NUCLEOTIDE SEQUENCE [LARGE SCALE GENOMIC DNA]</scope>
    <source>
        <strain evidence="2">ATCC 51196 / DSM 11244 / BCRC 80197 / JCM 7670 / NBRC 15755 / NCIMB 13165 / 161</strain>
    </source>
</reference>
<proteinExistence type="predicted"/>
<accession>C1F5P5</accession>
<dbReference type="Proteomes" id="UP000002207">
    <property type="component" value="Chromosome"/>
</dbReference>
<evidence type="ECO:0000313" key="1">
    <source>
        <dbReference type="EMBL" id="ACO33133.1"/>
    </source>
</evidence>
<protein>
    <submittedName>
        <fullName evidence="1">Uncharacterized protein</fullName>
    </submittedName>
</protein>